<organism evidence="3 4">
    <name type="scientific">Nonomuraea ferruginea</name>
    <dbReference type="NCBI Taxonomy" id="46174"/>
    <lineage>
        <taxon>Bacteria</taxon>
        <taxon>Bacillati</taxon>
        <taxon>Actinomycetota</taxon>
        <taxon>Actinomycetes</taxon>
        <taxon>Streptosporangiales</taxon>
        <taxon>Streptosporangiaceae</taxon>
        <taxon>Nonomuraea</taxon>
    </lineage>
</organism>
<feature type="transmembrane region" description="Helical" evidence="2">
    <location>
        <begin position="591"/>
        <end position="616"/>
    </location>
</feature>
<keyword evidence="2" id="KW-0812">Transmembrane</keyword>
<comment type="caution">
    <text evidence="3">The sequence shown here is derived from an EMBL/GenBank/DDBJ whole genome shotgun (WGS) entry which is preliminary data.</text>
</comment>
<dbReference type="RefSeq" id="WP_271277199.1">
    <property type="nucleotide sequence ID" value="NZ_BAABFD010000038.1"/>
</dbReference>
<feature type="region of interest" description="Disordered" evidence="1">
    <location>
        <begin position="232"/>
        <end position="262"/>
    </location>
</feature>
<keyword evidence="2" id="KW-1133">Transmembrane helix</keyword>
<feature type="compositionally biased region" description="Basic and acidic residues" evidence="1">
    <location>
        <begin position="510"/>
        <end position="521"/>
    </location>
</feature>
<keyword evidence="2" id="KW-0472">Membrane</keyword>
<evidence type="ECO:0008006" key="5">
    <source>
        <dbReference type="Google" id="ProtNLM"/>
    </source>
</evidence>
<evidence type="ECO:0000313" key="4">
    <source>
        <dbReference type="Proteomes" id="UP001212498"/>
    </source>
</evidence>
<keyword evidence="4" id="KW-1185">Reference proteome</keyword>
<feature type="compositionally biased region" description="Low complexity" evidence="1">
    <location>
        <begin position="360"/>
        <end position="390"/>
    </location>
</feature>
<dbReference type="Gene3D" id="1.10.10.10">
    <property type="entry name" value="Winged helix-like DNA-binding domain superfamily/Winged helix DNA-binding domain"/>
    <property type="match status" value="1"/>
</dbReference>
<sequence>MTHPLTDQRSRREQIAELYDGHAAGLFVYCADQLGDLGSAADVLESVLTSAPEDPPRAALYAFARREIHRRDVVYAPPVVDPLTDPVSALVERILRELRPQQREVLVLGHVCGLDLAELAWVLDVAADTAEELALSAAHRFRQILNMALAATGAGGSKPVADVYGALAVAPLRDVFGRLPWPEPPGTLRIHLAGSSTADPAPLFVKPRWPVPPAWPQPLGTADPATTTVLFPRDLLRPPSPSRVPDHDATTTPMPKFRDDVREGPASFDALRANPFDALRSNPASPASFDALRSNPASSAPFDALRSNPGSSAPFERLRGNPASLKPFEARPTPFEAFRPRRPSQPGAAQPGPAQPGPAQPGAAQQGPAQPGAAQPGPGRSGPAQPSGPAQFAPGRPTPRGAKPGMGEPPMAAPTGFLTGGDVLDDPGGTSPAVGGLPDMAAPMTGDFLAQPGPAREAGPLFTPRAQPREPVYRMPAAPSAPEPETPPIQDLRPQPAKPSPADSPTADALKADFLKADSRTSDFLPADSRTDGSRTGESGQLRTAGGGEKADPLATKPRPALRKPQAQKGRKPSPAKNRKKKKRRNRHHDWAWELIGFLICVAIAMIVFFSVPMILKP</sequence>
<accession>A0ABT4SZP7</accession>
<dbReference type="InterPro" id="IPR013324">
    <property type="entry name" value="RNA_pol_sigma_r3/r4-like"/>
</dbReference>
<evidence type="ECO:0000256" key="2">
    <source>
        <dbReference type="SAM" id="Phobius"/>
    </source>
</evidence>
<name>A0ABT4SZP7_9ACTN</name>
<dbReference type="InterPro" id="IPR036388">
    <property type="entry name" value="WH-like_DNA-bd_sf"/>
</dbReference>
<feature type="region of interest" description="Disordered" evidence="1">
    <location>
        <begin position="300"/>
        <end position="587"/>
    </location>
</feature>
<feature type="compositionally biased region" description="Basic residues" evidence="1">
    <location>
        <begin position="569"/>
        <end position="587"/>
    </location>
</feature>
<proteinExistence type="predicted"/>
<reference evidence="3 4" key="1">
    <citation type="submission" date="2022-11" db="EMBL/GenBank/DDBJ databases">
        <title>Nonomuraea corallina sp. nov., a new species of the genus Nonomuraea isolated from sea side sediment in Thai sea.</title>
        <authorList>
            <person name="Ngamcharungchit C."/>
            <person name="Matsumoto A."/>
            <person name="Suriyachadkun C."/>
            <person name="Panbangred W."/>
            <person name="Inahashi Y."/>
            <person name="Intra B."/>
        </authorList>
    </citation>
    <scope>NUCLEOTIDE SEQUENCE [LARGE SCALE GENOMIC DNA]</scope>
    <source>
        <strain evidence="3 4">DSM 43553</strain>
    </source>
</reference>
<evidence type="ECO:0000256" key="1">
    <source>
        <dbReference type="SAM" id="MobiDB-lite"/>
    </source>
</evidence>
<gene>
    <name evidence="3" type="ORF">OUY24_19105</name>
</gene>
<evidence type="ECO:0000313" key="3">
    <source>
        <dbReference type="EMBL" id="MDA0642741.1"/>
    </source>
</evidence>
<dbReference type="SUPFAM" id="SSF88659">
    <property type="entry name" value="Sigma3 and sigma4 domains of RNA polymerase sigma factors"/>
    <property type="match status" value="1"/>
</dbReference>
<dbReference type="Proteomes" id="UP001212498">
    <property type="component" value="Unassembled WGS sequence"/>
</dbReference>
<protein>
    <recommendedName>
        <fullName evidence="5">DNA-directed RNA polymerase specialized sigma24 family protein</fullName>
    </recommendedName>
</protein>
<dbReference type="EMBL" id="JAPNUD010000049">
    <property type="protein sequence ID" value="MDA0642741.1"/>
    <property type="molecule type" value="Genomic_DNA"/>
</dbReference>